<accession>A0A0F4KRK1</accession>
<keyword evidence="4" id="KW-0238">DNA-binding</keyword>
<evidence type="ECO:0000256" key="2">
    <source>
        <dbReference type="ARBA" id="ARBA00022490"/>
    </source>
</evidence>
<dbReference type="OrthoDB" id="2327174at2"/>
<dbReference type="Gene3D" id="6.20.370.130">
    <property type="match status" value="1"/>
</dbReference>
<comment type="caution">
    <text evidence="4">The sequence shown here is derived from an EMBL/GenBank/DDBJ whole genome shotgun (WGS) entry which is preliminary data.</text>
</comment>
<dbReference type="EMBL" id="JXBZ01000008">
    <property type="protein sequence ID" value="KJY48619.1"/>
    <property type="molecule type" value="Genomic_DNA"/>
</dbReference>
<dbReference type="InterPro" id="IPR012340">
    <property type="entry name" value="NA-bd_OB-fold"/>
</dbReference>
<dbReference type="InterPro" id="IPR002059">
    <property type="entry name" value="CSP_DNA-bd"/>
</dbReference>
<keyword evidence="2" id="KW-0963">Cytoplasm</keyword>
<dbReference type="PATRIC" id="fig|1218508.4.peg.1007"/>
<dbReference type="STRING" id="1218508.JG29_10220"/>
<evidence type="ECO:0000313" key="5">
    <source>
        <dbReference type="Proteomes" id="UP000033695"/>
    </source>
</evidence>
<proteinExistence type="predicted"/>
<dbReference type="AlphaFoldDB" id="A0A0F4KRK1"/>
<evidence type="ECO:0000259" key="3">
    <source>
        <dbReference type="PROSITE" id="PS51857"/>
    </source>
</evidence>
<dbReference type="GO" id="GO:0003677">
    <property type="term" value="F:DNA binding"/>
    <property type="evidence" value="ECO:0007669"/>
    <property type="project" value="UniProtKB-KW"/>
</dbReference>
<dbReference type="Pfam" id="PF00313">
    <property type="entry name" value="CSD"/>
    <property type="match status" value="1"/>
</dbReference>
<dbReference type="SMART" id="SM00357">
    <property type="entry name" value="CSP"/>
    <property type="match status" value="1"/>
</dbReference>
<reference evidence="4 5" key="1">
    <citation type="submission" date="2014-12" db="EMBL/GenBank/DDBJ databases">
        <title>Comparative genomics of the lactic acid bacteria isolated from the honey bee gut.</title>
        <authorList>
            <person name="Ellegaard K.M."/>
            <person name="Tamarit D."/>
            <person name="Javelind E."/>
            <person name="Olofsson T."/>
            <person name="Andersson S.G."/>
            <person name="Vasquez A."/>
        </authorList>
    </citation>
    <scope>NUCLEOTIDE SEQUENCE [LARGE SCALE GENOMIC DNA]</scope>
    <source>
        <strain evidence="4 5">Hon2</strain>
    </source>
</reference>
<dbReference type="PIRSF" id="PIRSF002599">
    <property type="entry name" value="Cold_shock_A"/>
    <property type="match status" value="1"/>
</dbReference>
<dbReference type="InterPro" id="IPR011129">
    <property type="entry name" value="CSD"/>
</dbReference>
<dbReference type="SUPFAM" id="SSF50249">
    <property type="entry name" value="Nucleic acid-binding proteins"/>
    <property type="match status" value="1"/>
</dbReference>
<dbReference type="PRINTS" id="PR00050">
    <property type="entry name" value="COLDSHOCK"/>
</dbReference>
<dbReference type="Proteomes" id="UP000033695">
    <property type="component" value="Unassembled WGS sequence"/>
</dbReference>
<dbReference type="GO" id="GO:0005737">
    <property type="term" value="C:cytoplasm"/>
    <property type="evidence" value="ECO:0007669"/>
    <property type="project" value="UniProtKB-SubCell"/>
</dbReference>
<organism evidence="4 5">
    <name type="scientific">Bombilactobacillus mellis</name>
    <dbReference type="NCBI Taxonomy" id="1218508"/>
    <lineage>
        <taxon>Bacteria</taxon>
        <taxon>Bacillati</taxon>
        <taxon>Bacillota</taxon>
        <taxon>Bacilli</taxon>
        <taxon>Lactobacillales</taxon>
        <taxon>Lactobacillaceae</taxon>
        <taxon>Bombilactobacillus</taxon>
    </lineage>
</organism>
<dbReference type="Gene3D" id="2.40.50.140">
    <property type="entry name" value="Nucleic acid-binding proteins"/>
    <property type="match status" value="1"/>
</dbReference>
<dbReference type="PANTHER" id="PTHR11544">
    <property type="entry name" value="COLD SHOCK DOMAIN CONTAINING PROTEINS"/>
    <property type="match status" value="1"/>
</dbReference>
<dbReference type="InterPro" id="IPR012156">
    <property type="entry name" value="Cold_shock_CspA"/>
</dbReference>
<comment type="subcellular location">
    <subcellularLocation>
        <location evidence="1">Cytoplasm</location>
    </subcellularLocation>
</comment>
<dbReference type="HOGENOM" id="CLU_117621_6_1_9"/>
<evidence type="ECO:0000313" key="4">
    <source>
        <dbReference type="EMBL" id="KJY48619.1"/>
    </source>
</evidence>
<dbReference type="PROSITE" id="PS51857">
    <property type="entry name" value="CSD_2"/>
    <property type="match status" value="1"/>
</dbReference>
<name>A0A0F4KRK1_9LACO</name>
<keyword evidence="5" id="KW-1185">Reference proteome</keyword>
<protein>
    <submittedName>
        <fullName evidence="4">Putative cold-shock DNA-binding domain protein</fullName>
    </submittedName>
</protein>
<feature type="domain" description="CSD" evidence="3">
    <location>
        <begin position="1"/>
        <end position="64"/>
    </location>
</feature>
<dbReference type="RefSeq" id="WP_045922883.1">
    <property type="nucleotide sequence ID" value="NZ_JBHTHW010000008.1"/>
</dbReference>
<evidence type="ECO:0000256" key="1">
    <source>
        <dbReference type="ARBA" id="ARBA00004496"/>
    </source>
</evidence>
<gene>
    <name evidence="4" type="ORF">JG29_10220</name>
</gene>
<sequence>MLGIVSWFDVNKGVGEITSEMSEPIFVHFSAIQNESHHSLAAGQKVKFEIAQGFKGPQAVNVYVLEH</sequence>
<dbReference type="InterPro" id="IPR050181">
    <property type="entry name" value="Cold_shock_domain"/>
</dbReference>